<evidence type="ECO:0000256" key="3">
    <source>
        <dbReference type="ARBA" id="ARBA00022857"/>
    </source>
</evidence>
<evidence type="ECO:0000256" key="2">
    <source>
        <dbReference type="ARBA" id="ARBA00010371"/>
    </source>
</evidence>
<dbReference type="SUPFAM" id="SSF50129">
    <property type="entry name" value="GroES-like"/>
    <property type="match status" value="1"/>
</dbReference>
<dbReference type="GO" id="GO:0006631">
    <property type="term" value="P:fatty acid metabolic process"/>
    <property type="evidence" value="ECO:0007669"/>
    <property type="project" value="TreeGrafter"/>
</dbReference>
<gene>
    <name evidence="7" type="primary">ETR1</name>
    <name evidence="7" type="ORF">PICST_53084</name>
</gene>
<dbReference type="PANTHER" id="PTHR43981">
    <property type="entry name" value="ENOYL-[ACYL-CARRIER-PROTEIN] REDUCTASE, MITOCHONDRIAL"/>
    <property type="match status" value="1"/>
</dbReference>
<dbReference type="Gene3D" id="3.40.50.720">
    <property type="entry name" value="NAD(P)-binding Rossmann-like Domain"/>
    <property type="match status" value="1"/>
</dbReference>
<dbReference type="InterPro" id="IPR011032">
    <property type="entry name" value="GroES-like_sf"/>
</dbReference>
<sequence length="364" mass="40127">MSIQAQAVTFTDFGKDLPNVLKQTKFVIDPANLKSNQLVLKALANSVNPSDIHEIFGGYRIPRTQYLNPDEPLYVGGNEGVFRVVEVGSDVKFKKGDWLIAKLPGFGTWRSYALATIEADDPEPFIKISSDDDDSLSVEQAATISINPPTALQLLNQFVKDWADDGNDWVIQNAGNSSVSKFVTQLAKLKNVKTISIVRDGKSDEEIKELQDFHATKVLTESEFLAEDFLSKTLPALIGPKGKVRLALNSIGGGEAVTQLANSLSHDGFLVTFGVIGGGQISIDPRIQLFKNITTAAYWLTANTKKNPQSKVDTVQTLLEYYKQGKIVDTPLNKIQFKENENIQKVFVNAIVNSKDGKQVIFYE</sequence>
<organism evidence="7 8">
    <name type="scientific">Scheffersomyces stipitis (strain ATCC 58785 / CBS 6054 / NBRC 10063 / NRRL Y-11545)</name>
    <name type="common">Yeast</name>
    <name type="synonym">Pichia stipitis</name>
    <dbReference type="NCBI Taxonomy" id="322104"/>
    <lineage>
        <taxon>Eukaryota</taxon>
        <taxon>Fungi</taxon>
        <taxon>Dikarya</taxon>
        <taxon>Ascomycota</taxon>
        <taxon>Saccharomycotina</taxon>
        <taxon>Pichiomycetes</taxon>
        <taxon>Debaryomycetaceae</taxon>
        <taxon>Scheffersomyces</taxon>
    </lineage>
</organism>
<dbReference type="OMA" id="WLMTWIR"/>
<comment type="subcellular location">
    <subcellularLocation>
        <location evidence="1">Mitochondrion</location>
    </subcellularLocation>
</comment>
<keyword evidence="8" id="KW-1185">Reference proteome</keyword>
<dbReference type="InParanoid" id="A3GHQ8"/>
<reference evidence="7 8" key="1">
    <citation type="journal article" date="2007" name="Nat. Biotechnol.">
        <title>Genome sequence of the lignocellulose-bioconverting and xylose-fermenting yeast Pichia stipitis.</title>
        <authorList>
            <person name="Jeffries T.W."/>
            <person name="Grigoriev I.V."/>
            <person name="Grimwood J."/>
            <person name="Laplaza J.M."/>
            <person name="Aerts A."/>
            <person name="Salamov A."/>
            <person name="Schmutz J."/>
            <person name="Lindquist E."/>
            <person name="Dehal P."/>
            <person name="Shapiro H."/>
            <person name="Jin Y.S."/>
            <person name="Passoth V."/>
            <person name="Richardson P.M."/>
        </authorList>
    </citation>
    <scope>NUCLEOTIDE SEQUENCE [LARGE SCALE GENOMIC DNA]</scope>
    <source>
        <strain evidence="8">ATCC 58785 / CBS 6054 / NBRC 10063 / NRRL Y-11545</strain>
    </source>
</reference>
<keyword evidence="4" id="KW-0809">Transit peptide</keyword>
<proteinExistence type="inferred from homology"/>
<dbReference type="InterPro" id="IPR051034">
    <property type="entry name" value="Mito_Enoyl-ACP_Reductase"/>
</dbReference>
<dbReference type="EC" id="1.6.5.5" evidence="7"/>
<dbReference type="HOGENOM" id="CLU_026673_17_0_1"/>
<dbReference type="AlphaFoldDB" id="A3GHQ8"/>
<evidence type="ECO:0000313" key="7">
    <source>
        <dbReference type="EMBL" id="EAZ62863.2"/>
    </source>
</evidence>
<dbReference type="STRING" id="322104.A3GHQ8"/>
<evidence type="ECO:0000256" key="4">
    <source>
        <dbReference type="ARBA" id="ARBA00022946"/>
    </source>
</evidence>
<dbReference type="GO" id="GO:0005739">
    <property type="term" value="C:mitochondrion"/>
    <property type="evidence" value="ECO:0007669"/>
    <property type="project" value="UniProtKB-SubCell"/>
</dbReference>
<dbReference type="CDD" id="cd08290">
    <property type="entry name" value="ETR"/>
    <property type="match status" value="1"/>
</dbReference>
<dbReference type="GeneID" id="4851807"/>
<comment type="caution">
    <text evidence="7">The sequence shown here is derived from an EMBL/GenBank/DDBJ whole genome shotgun (WGS) entry which is preliminary data.</text>
</comment>
<keyword evidence="3" id="KW-0521">NADP</keyword>
<keyword evidence="6" id="KW-0496">Mitochondrion</keyword>
<dbReference type="GO" id="GO:0003960">
    <property type="term" value="F:quinone reductase (NADPH) activity"/>
    <property type="evidence" value="ECO:0007669"/>
    <property type="project" value="UniProtKB-EC"/>
</dbReference>
<protein>
    <submittedName>
        <fullName evidence="7">Mitochondrial 2-enoyl thioester reductase</fullName>
        <ecNumber evidence="7">1.6.5.5</ecNumber>
    </submittedName>
</protein>
<evidence type="ECO:0000256" key="5">
    <source>
        <dbReference type="ARBA" id="ARBA00023002"/>
    </source>
</evidence>
<keyword evidence="5 7" id="KW-0560">Oxidoreductase</keyword>
<dbReference type="EMBL" id="AAVQ01000002">
    <property type="protein sequence ID" value="EAZ62863.2"/>
    <property type="molecule type" value="Genomic_DNA"/>
</dbReference>
<evidence type="ECO:0000256" key="1">
    <source>
        <dbReference type="ARBA" id="ARBA00004173"/>
    </source>
</evidence>
<dbReference type="PANTHER" id="PTHR43981:SF2">
    <property type="entry name" value="ENOYL-[ACYL-CARRIER-PROTEIN] REDUCTASE, MITOCHONDRIAL"/>
    <property type="match status" value="1"/>
</dbReference>
<accession>A3GHQ8</accession>
<dbReference type="KEGG" id="pic:PICST_53084"/>
<evidence type="ECO:0000256" key="6">
    <source>
        <dbReference type="ARBA" id="ARBA00023128"/>
    </source>
</evidence>
<dbReference type="Proteomes" id="UP000002258">
    <property type="component" value="Chromosome 1"/>
</dbReference>
<comment type="similarity">
    <text evidence="2">Belongs to the zinc-containing alcohol dehydrogenase family. Quinone oxidoreductase subfamily.</text>
</comment>
<dbReference type="OrthoDB" id="7482721at2759"/>
<dbReference type="InterPro" id="IPR036291">
    <property type="entry name" value="NAD(P)-bd_dom_sf"/>
</dbReference>
<dbReference type="RefSeq" id="XP_001386886.2">
    <property type="nucleotide sequence ID" value="XM_001386849.1"/>
</dbReference>
<dbReference type="eggNOG" id="KOG0025">
    <property type="taxonomic scope" value="Eukaryota"/>
</dbReference>
<name>A3GHQ8_PICST</name>
<evidence type="ECO:0000313" key="8">
    <source>
        <dbReference type="Proteomes" id="UP000002258"/>
    </source>
</evidence>
<dbReference type="Gene3D" id="3.90.180.10">
    <property type="entry name" value="Medium-chain alcohol dehydrogenases, catalytic domain"/>
    <property type="match status" value="1"/>
</dbReference>
<dbReference type="SUPFAM" id="SSF51735">
    <property type="entry name" value="NAD(P)-binding Rossmann-fold domains"/>
    <property type="match status" value="1"/>
</dbReference>